<dbReference type="OMA" id="HIANSPR"/>
<evidence type="ECO:0000313" key="2">
    <source>
        <dbReference type="EMBL" id="CEM00544.1"/>
    </source>
</evidence>
<dbReference type="InterPro" id="IPR052058">
    <property type="entry name" value="Alcohol_O-acetyltransferase"/>
</dbReference>
<dbReference type="EMBL" id="CDMY01000295">
    <property type="protein sequence ID" value="CEM00544.1"/>
    <property type="molecule type" value="Genomic_DNA"/>
</dbReference>
<protein>
    <recommendedName>
        <fullName evidence="4">Condensation domain-containing protein</fullName>
    </recommendedName>
</protein>
<dbReference type="VEuPathDB" id="CryptoDB:Vbra_12813"/>
<evidence type="ECO:0000313" key="3">
    <source>
        <dbReference type="Proteomes" id="UP000041254"/>
    </source>
</evidence>
<dbReference type="AlphaFoldDB" id="A0A0G4ERA3"/>
<dbReference type="Proteomes" id="UP000041254">
    <property type="component" value="Unassembled WGS sequence"/>
</dbReference>
<keyword evidence="3" id="KW-1185">Reference proteome</keyword>
<dbReference type="InterPro" id="IPR023213">
    <property type="entry name" value="CAT-like_dom_sf"/>
</dbReference>
<dbReference type="SUPFAM" id="SSF52777">
    <property type="entry name" value="CoA-dependent acyltransferases"/>
    <property type="match status" value="2"/>
</dbReference>
<dbReference type="PhylomeDB" id="A0A0G4ERA3"/>
<feature type="compositionally biased region" description="Low complexity" evidence="1">
    <location>
        <begin position="439"/>
        <end position="451"/>
    </location>
</feature>
<organism evidence="2 3">
    <name type="scientific">Vitrella brassicaformis (strain CCMP3155)</name>
    <dbReference type="NCBI Taxonomy" id="1169540"/>
    <lineage>
        <taxon>Eukaryota</taxon>
        <taxon>Sar</taxon>
        <taxon>Alveolata</taxon>
        <taxon>Colpodellida</taxon>
        <taxon>Vitrellaceae</taxon>
        <taxon>Vitrella</taxon>
    </lineage>
</organism>
<gene>
    <name evidence="2" type="ORF">Vbra_12813</name>
</gene>
<feature type="region of interest" description="Disordered" evidence="1">
    <location>
        <begin position="439"/>
        <end position="465"/>
    </location>
</feature>
<reference evidence="2 3" key="1">
    <citation type="submission" date="2014-11" db="EMBL/GenBank/DDBJ databases">
        <authorList>
            <person name="Zhu J."/>
            <person name="Qi W."/>
            <person name="Song R."/>
        </authorList>
    </citation>
    <scope>NUCLEOTIDE SEQUENCE [LARGE SCALE GENOMIC DNA]</scope>
</reference>
<dbReference type="InParanoid" id="A0A0G4ERA3"/>
<feature type="region of interest" description="Disordered" evidence="1">
    <location>
        <begin position="18"/>
        <end position="45"/>
    </location>
</feature>
<evidence type="ECO:0000256" key="1">
    <source>
        <dbReference type="SAM" id="MobiDB-lite"/>
    </source>
</evidence>
<name>A0A0G4ERA3_VITBC</name>
<feature type="region of interest" description="Disordered" evidence="1">
    <location>
        <begin position="377"/>
        <end position="411"/>
    </location>
</feature>
<dbReference type="OrthoDB" id="342498at2759"/>
<accession>A0A0G4ERA3</accession>
<sequence length="738" mass="81132">MAQSLFFCNSPTNVDAGEVKLPSHLPSTAGLPPPPQSPDEHGFGRELDSWETNWDVLHAAGAKIGRPLFIENAVSVITTEPFHIDDLREAGRQLMEHHAALRARIHLDASSGRIAPIWAETIEAPDIEMSPCRDWEEALRYEQLFALPTTTGPLWRMRVLTATPTTHKMRRGSVLLPSCRTWLLGVFHHAIMDGMARQQFWKDFLNAAYKLARKRTMARRGSRVFHSSSTLDSLLGAETTLQTDEPLPAPVSSVMPSTFVGSLTVPIYRMGDRFAFYVGKGLTMFFRKIAVHKKNPFSAVFPAHKYGDAREVAHTSVVPLMFDASTTKKLIQTCKQRKVPLNSVLTAVAAAAIAQMINREDRPTSLYTTQAISTRRWMHKKGDEKAAGAGTPPITPTSSNADGHQHQHQHQPDLVMSMPSPVLLTPSCDTCRREGIAAAPSPAAPQRAASSLEKHAHAAPATSGASSLPRLGCFTCLMGLGLEVPAHALSQPDRFWEFASMDNRRIHSRIDRPDPTDACGDWHVVTNFLKTSAVSGRLDNMVDLVGPEQRPSVFLISNTGNWDTTDLRKGKGAAARGPRQPTMLAGLSRYPCTPTCTNTPLEIIPEHDHDLDNGQGHEEEKASAAATEEAAMGRWRGDFEMEIESSWSCVSQHGVGNSLFSHNLVTISGRLNWSLQYESNLVNRCLAEKYAKTIHDNVMKLLDLQPDAEQGFPAFLMPHGSKAAASEAHTEESTEALQ</sequence>
<dbReference type="PANTHER" id="PTHR28037:SF1">
    <property type="entry name" value="ALCOHOL O-ACETYLTRANSFERASE 1-RELATED"/>
    <property type="match status" value="1"/>
</dbReference>
<dbReference type="PANTHER" id="PTHR28037">
    <property type="entry name" value="ALCOHOL O-ACETYLTRANSFERASE 1-RELATED"/>
    <property type="match status" value="1"/>
</dbReference>
<proteinExistence type="predicted"/>
<evidence type="ECO:0008006" key="4">
    <source>
        <dbReference type="Google" id="ProtNLM"/>
    </source>
</evidence>
<dbReference type="Gene3D" id="3.30.559.10">
    <property type="entry name" value="Chloramphenicol acetyltransferase-like domain"/>
    <property type="match status" value="1"/>
</dbReference>